<dbReference type="GO" id="GO:0005886">
    <property type="term" value="C:plasma membrane"/>
    <property type="evidence" value="ECO:0007669"/>
    <property type="project" value="TreeGrafter"/>
</dbReference>
<protein>
    <recommendedName>
        <fullName evidence="8">Glycoside hydrolase superfamily</fullName>
    </recommendedName>
</protein>
<evidence type="ECO:0000256" key="5">
    <source>
        <dbReference type="SAM" id="MobiDB-lite"/>
    </source>
</evidence>
<evidence type="ECO:0008006" key="8">
    <source>
        <dbReference type="Google" id="ProtNLM"/>
    </source>
</evidence>
<evidence type="ECO:0000313" key="7">
    <source>
        <dbReference type="Proteomes" id="UP000760860"/>
    </source>
</evidence>
<dbReference type="Proteomes" id="UP000760860">
    <property type="component" value="Unassembled WGS sequence"/>
</dbReference>
<dbReference type="AlphaFoldDB" id="A0A8T1I3R4"/>
<evidence type="ECO:0000256" key="1">
    <source>
        <dbReference type="ARBA" id="ARBA00007528"/>
    </source>
</evidence>
<dbReference type="Gene3D" id="3.20.20.80">
    <property type="entry name" value="Glycosidases"/>
    <property type="match status" value="2"/>
</dbReference>
<reference evidence="6" key="1">
    <citation type="submission" date="2018-05" db="EMBL/GenBank/DDBJ databases">
        <title>Effector identification in a new, highly contiguous assembly of the strawberry crown rot pathogen Phytophthora cactorum.</title>
        <authorList>
            <person name="Armitage A.D."/>
            <person name="Nellist C.F."/>
            <person name="Bates H."/>
            <person name="Vickerstaff R.J."/>
            <person name="Harrison R.J."/>
        </authorList>
    </citation>
    <scope>NUCLEOTIDE SEQUENCE</scope>
    <source>
        <strain evidence="6">P421</strain>
    </source>
</reference>
<evidence type="ECO:0000256" key="2">
    <source>
        <dbReference type="ARBA" id="ARBA00022729"/>
    </source>
</evidence>
<dbReference type="PANTHER" id="PTHR31468">
    <property type="entry name" value="1,3-BETA-GLUCANOSYLTRANSFERASE GAS1"/>
    <property type="match status" value="1"/>
</dbReference>
<dbReference type="Pfam" id="PF03198">
    <property type="entry name" value="Glyco_hydro_72"/>
    <property type="match status" value="1"/>
</dbReference>
<comment type="caution">
    <text evidence="6">The sequence shown here is derived from an EMBL/GenBank/DDBJ whole genome shotgun (WGS) entry which is preliminary data.</text>
</comment>
<keyword evidence="2" id="KW-0732">Signal</keyword>
<proteinExistence type="inferred from homology"/>
<dbReference type="PANTHER" id="PTHR31468:SF2">
    <property type="entry name" value="1,3-BETA-GLUCANOSYLTRANSFERASE GAS1"/>
    <property type="match status" value="1"/>
</dbReference>
<dbReference type="EMBL" id="RCMV01000304">
    <property type="protein sequence ID" value="KAG3219600.1"/>
    <property type="molecule type" value="Genomic_DNA"/>
</dbReference>
<name>A0A8T1I3R4_9STRA</name>
<organism evidence="6 7">
    <name type="scientific">Phytophthora cactorum</name>
    <dbReference type="NCBI Taxonomy" id="29920"/>
    <lineage>
        <taxon>Eukaryota</taxon>
        <taxon>Sar</taxon>
        <taxon>Stramenopiles</taxon>
        <taxon>Oomycota</taxon>
        <taxon>Peronosporomycetes</taxon>
        <taxon>Peronosporales</taxon>
        <taxon>Peronosporaceae</taxon>
        <taxon>Phytophthora</taxon>
    </lineage>
</organism>
<evidence type="ECO:0000313" key="6">
    <source>
        <dbReference type="EMBL" id="KAG3219600.1"/>
    </source>
</evidence>
<accession>A0A8T1I3R4</accession>
<dbReference type="InterPro" id="IPR017853">
    <property type="entry name" value="GH"/>
</dbReference>
<keyword evidence="3" id="KW-1015">Disulfide bond</keyword>
<dbReference type="SUPFAM" id="SSF51445">
    <property type="entry name" value="(Trans)glycosidases"/>
    <property type="match status" value="1"/>
</dbReference>
<comment type="similarity">
    <text evidence="1">Belongs to the glycosyl hydrolase 72 family.</text>
</comment>
<keyword evidence="4" id="KW-0325">Glycoprotein</keyword>
<gene>
    <name evidence="6" type="ORF">PC129_g9624</name>
</gene>
<dbReference type="VEuPathDB" id="FungiDB:PC110_g16362"/>
<evidence type="ECO:0000256" key="4">
    <source>
        <dbReference type="ARBA" id="ARBA00023180"/>
    </source>
</evidence>
<dbReference type="GO" id="GO:0042124">
    <property type="term" value="F:1,3-beta-glucanosyltransferase activity"/>
    <property type="evidence" value="ECO:0007669"/>
    <property type="project" value="TreeGrafter"/>
</dbReference>
<evidence type="ECO:0000256" key="3">
    <source>
        <dbReference type="ARBA" id="ARBA00023157"/>
    </source>
</evidence>
<feature type="compositionally biased region" description="Low complexity" evidence="5">
    <location>
        <begin position="402"/>
        <end position="412"/>
    </location>
</feature>
<dbReference type="InterPro" id="IPR004886">
    <property type="entry name" value="Glucanosyltransferase"/>
</dbReference>
<sequence>MRFRVNVVVGDKTRLLLYSIPTPLQMLSATWLRSSLNSQTSSTRESDDQVMSSRSFPQLRLSPVHINSKMAFGSRVRGLCAAAALCTAIAVSPTDAWVPPIITKGNKFFDSETGLEFRMKGMAYYPRPNSGEMADVGNYDWAADEHEAVWKPHLEVMKDLGVNTIRLYSVDPSKAHDKFMCACSNAGIYVLVGITAPCENCSSTGLKKLMSEYAKVGYARPLMFGEFGCNKGVNTVEGYENQRSFLDAKWMNEEKEMTDEIVGGNVFEFTTEIANLVESKTLTKTGDAGKYGVGYFLPEDCDNELTECVFTPYPEYDNLKKAYTGTKNSTVEHDSYTPTRDTILSCPKNISSELPPTPKVPILECTISQPVCNGVKANSYEHFSPSTAVGEKRSPSNEENPDTAVTDATAGSSGASATASAAALVLSVAAVAATALSVF</sequence>
<dbReference type="GO" id="GO:0034411">
    <property type="term" value="P:cell wall (1-&gt;3)-beta-D-glucan biosynthetic process"/>
    <property type="evidence" value="ECO:0007669"/>
    <property type="project" value="TreeGrafter"/>
</dbReference>
<feature type="region of interest" description="Disordered" evidence="5">
    <location>
        <begin position="384"/>
        <end position="412"/>
    </location>
</feature>